<reference evidence="1 2" key="2">
    <citation type="submission" date="2009-03" db="EMBL/GenBank/DDBJ databases">
        <title>Draft genome sequence of Roseburia inulinivorans (DSM 16841).</title>
        <authorList>
            <person name="Sudarsanam P."/>
            <person name="Ley R."/>
            <person name="Guruge J."/>
            <person name="Turnbaugh P.J."/>
            <person name="Mahowald M."/>
            <person name="Liep D."/>
            <person name="Gordon J."/>
        </authorList>
    </citation>
    <scope>NUCLEOTIDE SEQUENCE [LARGE SCALE GENOMIC DNA]</scope>
    <source>
        <strain evidence="1 2">DSM 16841</strain>
    </source>
</reference>
<evidence type="ECO:0000313" key="2">
    <source>
        <dbReference type="Proteomes" id="UP000003561"/>
    </source>
</evidence>
<dbReference type="AlphaFoldDB" id="C0FUH5"/>
<accession>C0FUH5</accession>
<reference evidence="1 2" key="1">
    <citation type="submission" date="2009-02" db="EMBL/GenBank/DDBJ databases">
        <authorList>
            <person name="Fulton L."/>
            <person name="Clifton S."/>
            <person name="Fulton B."/>
            <person name="Xu J."/>
            <person name="Minx P."/>
            <person name="Pepin K.H."/>
            <person name="Johnson M."/>
            <person name="Bhonagiri V."/>
            <person name="Nash W.E."/>
            <person name="Mardis E.R."/>
            <person name="Wilson R.K."/>
        </authorList>
    </citation>
    <scope>NUCLEOTIDE SEQUENCE [LARGE SCALE GENOMIC DNA]</scope>
    <source>
        <strain evidence="1 2">DSM 16841</strain>
    </source>
</reference>
<evidence type="ECO:0000313" key="1">
    <source>
        <dbReference type="EMBL" id="EEG93734.1"/>
    </source>
</evidence>
<dbReference type="Proteomes" id="UP000003561">
    <property type="component" value="Unassembled WGS sequence"/>
</dbReference>
<comment type="caution">
    <text evidence="1">The sequence shown here is derived from an EMBL/GenBank/DDBJ whole genome shotgun (WGS) entry which is preliminary data.</text>
</comment>
<proteinExistence type="predicted"/>
<name>C0FUH5_9FIRM</name>
<organism evidence="1 2">
    <name type="scientific">Roseburia inulinivorans DSM 16841</name>
    <dbReference type="NCBI Taxonomy" id="622312"/>
    <lineage>
        <taxon>Bacteria</taxon>
        <taxon>Bacillati</taxon>
        <taxon>Bacillota</taxon>
        <taxon>Clostridia</taxon>
        <taxon>Lachnospirales</taxon>
        <taxon>Lachnospiraceae</taxon>
        <taxon>Roseburia</taxon>
    </lineage>
</organism>
<gene>
    <name evidence="1" type="ORF">ROSEINA2194_02396</name>
</gene>
<sequence length="51" mass="5915">MAHEGNHICLYRFSFIYVTNDLRKDAYTCPINVINRTTKSAIYVMELTVMG</sequence>
<protein>
    <submittedName>
        <fullName evidence="1">Uncharacterized protein</fullName>
    </submittedName>
</protein>
<dbReference type="EMBL" id="ACFY01000094">
    <property type="protein sequence ID" value="EEG93734.1"/>
    <property type="molecule type" value="Genomic_DNA"/>
</dbReference>